<dbReference type="InterPro" id="IPR018060">
    <property type="entry name" value="HTH_AraC"/>
</dbReference>
<dbReference type="PROSITE" id="PS01124">
    <property type="entry name" value="HTH_ARAC_FAMILY_2"/>
    <property type="match status" value="1"/>
</dbReference>
<dbReference type="SUPFAM" id="SSF46689">
    <property type="entry name" value="Homeodomain-like"/>
    <property type="match status" value="2"/>
</dbReference>
<dbReference type="InterPro" id="IPR018062">
    <property type="entry name" value="HTH_AraC-typ_CS"/>
</dbReference>
<name>A0ABU6J8V4_9BURK</name>
<reference evidence="6 7" key="1">
    <citation type="submission" date="2023-10" db="EMBL/GenBank/DDBJ databases">
        <title>Noviherbaspirillum sp. CPCC 100848 genome assembly.</title>
        <authorList>
            <person name="Li X.Y."/>
            <person name="Fang X.M."/>
        </authorList>
    </citation>
    <scope>NUCLEOTIDE SEQUENCE [LARGE SCALE GENOMIC DNA]</scope>
    <source>
        <strain evidence="6 7">CPCC 100848</strain>
    </source>
</reference>
<dbReference type="PRINTS" id="PR00032">
    <property type="entry name" value="HTHARAC"/>
</dbReference>
<comment type="caution">
    <text evidence="6">The sequence shown here is derived from an EMBL/GenBank/DDBJ whole genome shotgun (WGS) entry which is preliminary data.</text>
</comment>
<organism evidence="6 7">
    <name type="scientific">Noviherbaspirillum album</name>
    <dbReference type="NCBI Taxonomy" id="3080276"/>
    <lineage>
        <taxon>Bacteria</taxon>
        <taxon>Pseudomonadati</taxon>
        <taxon>Pseudomonadota</taxon>
        <taxon>Betaproteobacteria</taxon>
        <taxon>Burkholderiales</taxon>
        <taxon>Oxalobacteraceae</taxon>
        <taxon>Noviherbaspirillum</taxon>
    </lineage>
</organism>
<gene>
    <name evidence="6" type="ORF">RY831_12835</name>
</gene>
<dbReference type="InterPro" id="IPR037923">
    <property type="entry name" value="HTH-like"/>
</dbReference>
<dbReference type="SMART" id="SM00342">
    <property type="entry name" value="HTH_ARAC"/>
    <property type="match status" value="1"/>
</dbReference>
<dbReference type="Pfam" id="PF02311">
    <property type="entry name" value="AraC_binding"/>
    <property type="match status" value="1"/>
</dbReference>
<evidence type="ECO:0000259" key="5">
    <source>
        <dbReference type="PROSITE" id="PS01124"/>
    </source>
</evidence>
<dbReference type="PANTHER" id="PTHR46796:SF2">
    <property type="entry name" value="TRANSCRIPTIONAL REGULATORY PROTEIN"/>
    <property type="match status" value="1"/>
</dbReference>
<keyword evidence="1" id="KW-0805">Transcription regulation</keyword>
<evidence type="ECO:0000313" key="7">
    <source>
        <dbReference type="Proteomes" id="UP001352263"/>
    </source>
</evidence>
<evidence type="ECO:0000256" key="4">
    <source>
        <dbReference type="ARBA" id="ARBA00023163"/>
    </source>
</evidence>
<keyword evidence="2" id="KW-0238">DNA-binding</keyword>
<evidence type="ECO:0000313" key="6">
    <source>
        <dbReference type="EMBL" id="MEC4720041.1"/>
    </source>
</evidence>
<evidence type="ECO:0000256" key="1">
    <source>
        <dbReference type="ARBA" id="ARBA00023015"/>
    </source>
</evidence>
<keyword evidence="7" id="KW-1185">Reference proteome</keyword>
<dbReference type="SUPFAM" id="SSF51215">
    <property type="entry name" value="Regulatory protein AraC"/>
    <property type="match status" value="1"/>
</dbReference>
<dbReference type="InterPro" id="IPR020449">
    <property type="entry name" value="Tscrpt_reg_AraC-type_HTH"/>
</dbReference>
<keyword evidence="4" id="KW-0804">Transcription</keyword>
<evidence type="ECO:0000256" key="3">
    <source>
        <dbReference type="ARBA" id="ARBA00023159"/>
    </source>
</evidence>
<dbReference type="Pfam" id="PF12833">
    <property type="entry name" value="HTH_18"/>
    <property type="match status" value="1"/>
</dbReference>
<dbReference type="Proteomes" id="UP001352263">
    <property type="component" value="Unassembled WGS sequence"/>
</dbReference>
<protein>
    <submittedName>
        <fullName evidence="6">AraC family transcriptional regulator</fullName>
    </submittedName>
</protein>
<dbReference type="InterPro" id="IPR050204">
    <property type="entry name" value="AraC_XylS_family_regulators"/>
</dbReference>
<dbReference type="PROSITE" id="PS00041">
    <property type="entry name" value="HTH_ARAC_FAMILY_1"/>
    <property type="match status" value="1"/>
</dbReference>
<proteinExistence type="predicted"/>
<sequence length="277" mass="30865">MTRQRKHGRQQLFWRDPAMPFIEARMVSDGRDVNYARHWHETFSVGIITGGRSSYTNGTHSEVVEQGTLVVMNPGEVHVCNPIDGAAWSFLMFYLDAGWMGRLQAELRGIATSAFLPYTCAAMHAPHLADAGTRLFALLTDADSDRLMREVCVTDFVGLLDSELAPVSAPDANAETKIELAAKHIDAHFAQTLRLEELCVTAGLSASYLIRAFKKRYGVAPHEYQTNRRIQFGKSRLREGVSIAQVALEAGFADQAHFQRIFKRLTAATPGQYQHRG</sequence>
<dbReference type="EMBL" id="JAWIIV010000009">
    <property type="protein sequence ID" value="MEC4720041.1"/>
    <property type="molecule type" value="Genomic_DNA"/>
</dbReference>
<dbReference type="PANTHER" id="PTHR46796">
    <property type="entry name" value="HTH-TYPE TRANSCRIPTIONAL ACTIVATOR RHAS-RELATED"/>
    <property type="match status" value="1"/>
</dbReference>
<evidence type="ECO:0000256" key="2">
    <source>
        <dbReference type="ARBA" id="ARBA00023125"/>
    </source>
</evidence>
<dbReference type="InterPro" id="IPR003313">
    <property type="entry name" value="AraC-bd"/>
</dbReference>
<dbReference type="Gene3D" id="1.10.10.60">
    <property type="entry name" value="Homeodomain-like"/>
    <property type="match status" value="1"/>
</dbReference>
<dbReference type="InterPro" id="IPR009057">
    <property type="entry name" value="Homeodomain-like_sf"/>
</dbReference>
<feature type="domain" description="HTH araC/xylS-type" evidence="5">
    <location>
        <begin position="179"/>
        <end position="276"/>
    </location>
</feature>
<keyword evidence="3" id="KW-0010">Activator</keyword>
<accession>A0ABU6J8V4</accession>
<dbReference type="RefSeq" id="WP_326506756.1">
    <property type="nucleotide sequence ID" value="NZ_JAWIIV010000009.1"/>
</dbReference>